<sequence>MNEKNLELSALTNYKIFVSLRLCGPYLSNSNAFCPKFPKKRTAGWILLLGDATTNRLWGHERIPSLIEEQKIARLRILTPNEPGIYQLLLLVISDTYLGIDQQYMLNFKVV</sequence>
<dbReference type="EMBL" id="CAVMJV010000169">
    <property type="protein sequence ID" value="CAK5119399.1"/>
    <property type="molecule type" value="Genomic_DNA"/>
</dbReference>
<comment type="caution">
    <text evidence="1">The sequence shown here is derived from an EMBL/GenBank/DDBJ whole genome shotgun (WGS) entry which is preliminary data.</text>
</comment>
<keyword evidence="2" id="KW-1185">Reference proteome</keyword>
<dbReference type="Proteomes" id="UP001497535">
    <property type="component" value="Unassembled WGS sequence"/>
</dbReference>
<evidence type="ECO:0000313" key="1">
    <source>
        <dbReference type="EMBL" id="CAK5119399.1"/>
    </source>
</evidence>
<accession>A0ACB1B382</accession>
<organism evidence="1 2">
    <name type="scientific">Meloidogyne enterolobii</name>
    <name type="common">Root-knot nematode worm</name>
    <name type="synonym">Meloidogyne mayaguensis</name>
    <dbReference type="NCBI Taxonomy" id="390850"/>
    <lineage>
        <taxon>Eukaryota</taxon>
        <taxon>Metazoa</taxon>
        <taxon>Ecdysozoa</taxon>
        <taxon>Nematoda</taxon>
        <taxon>Chromadorea</taxon>
        <taxon>Rhabditida</taxon>
        <taxon>Tylenchina</taxon>
        <taxon>Tylenchomorpha</taxon>
        <taxon>Tylenchoidea</taxon>
        <taxon>Meloidogynidae</taxon>
        <taxon>Meloidogyninae</taxon>
        <taxon>Meloidogyne</taxon>
    </lineage>
</organism>
<evidence type="ECO:0000313" key="2">
    <source>
        <dbReference type="Proteomes" id="UP001497535"/>
    </source>
</evidence>
<gene>
    <name evidence="1" type="ORF">MENTE1834_LOCUS46496</name>
</gene>
<proteinExistence type="predicted"/>
<reference evidence="1" key="1">
    <citation type="submission" date="2023-11" db="EMBL/GenBank/DDBJ databases">
        <authorList>
            <person name="Poullet M."/>
        </authorList>
    </citation>
    <scope>NUCLEOTIDE SEQUENCE</scope>
    <source>
        <strain evidence="1">E1834</strain>
    </source>
</reference>
<name>A0ACB1B382_MELEN</name>
<protein>
    <submittedName>
        <fullName evidence="1">Uncharacterized protein</fullName>
    </submittedName>
</protein>